<dbReference type="InterPro" id="IPR038488">
    <property type="entry name" value="Integrase_DNA-bd_sf"/>
</dbReference>
<proteinExistence type="inferred from homology"/>
<evidence type="ECO:0000259" key="6">
    <source>
        <dbReference type="PROSITE" id="PS51898"/>
    </source>
</evidence>
<evidence type="ECO:0000256" key="3">
    <source>
        <dbReference type="ARBA" id="ARBA00023125"/>
    </source>
</evidence>
<keyword evidence="4" id="KW-0233">DNA recombination</keyword>
<organism evidence="7 8">
    <name type="scientific">Geotalea uraniireducens (strain Rf4)</name>
    <name type="common">Geobacter uraniireducens</name>
    <dbReference type="NCBI Taxonomy" id="351605"/>
    <lineage>
        <taxon>Bacteria</taxon>
        <taxon>Pseudomonadati</taxon>
        <taxon>Thermodesulfobacteriota</taxon>
        <taxon>Desulfuromonadia</taxon>
        <taxon>Geobacterales</taxon>
        <taxon>Geobacteraceae</taxon>
        <taxon>Geotalea</taxon>
    </lineage>
</organism>
<dbReference type="InterPro" id="IPR053876">
    <property type="entry name" value="Phage_int_M"/>
</dbReference>
<evidence type="ECO:0000256" key="5">
    <source>
        <dbReference type="SAM" id="MobiDB-lite"/>
    </source>
</evidence>
<dbReference type="EMBL" id="CP000698">
    <property type="protein sequence ID" value="ABQ27253.1"/>
    <property type="molecule type" value="Genomic_DNA"/>
</dbReference>
<dbReference type="GO" id="GO:0015074">
    <property type="term" value="P:DNA integration"/>
    <property type="evidence" value="ECO:0007669"/>
    <property type="project" value="UniProtKB-KW"/>
</dbReference>
<gene>
    <name evidence="7" type="ordered locus">Gura_3082</name>
</gene>
<dbReference type="InterPro" id="IPR025166">
    <property type="entry name" value="Integrase_DNA_bind_dom"/>
</dbReference>
<evidence type="ECO:0000256" key="4">
    <source>
        <dbReference type="ARBA" id="ARBA00023172"/>
    </source>
</evidence>
<keyword evidence="2" id="KW-0229">DNA integration</keyword>
<reference evidence="7 8" key="1">
    <citation type="submission" date="2007-05" db="EMBL/GenBank/DDBJ databases">
        <title>Complete sequence of Geobacter uraniireducens Rf4.</title>
        <authorList>
            <consortium name="US DOE Joint Genome Institute"/>
            <person name="Copeland A."/>
            <person name="Lucas S."/>
            <person name="Lapidus A."/>
            <person name="Barry K."/>
            <person name="Detter J.C."/>
            <person name="Glavina del Rio T."/>
            <person name="Hammon N."/>
            <person name="Israni S."/>
            <person name="Dalin E."/>
            <person name="Tice H."/>
            <person name="Pitluck S."/>
            <person name="Chertkov O."/>
            <person name="Brettin T."/>
            <person name="Bruce D."/>
            <person name="Han C."/>
            <person name="Schmutz J."/>
            <person name="Larimer F."/>
            <person name="Land M."/>
            <person name="Hauser L."/>
            <person name="Kyrpides N."/>
            <person name="Mikhailova N."/>
            <person name="Shelobolina E."/>
            <person name="Aklujkar M."/>
            <person name="Lovley D."/>
            <person name="Richardson P."/>
        </authorList>
    </citation>
    <scope>NUCLEOTIDE SEQUENCE [LARGE SCALE GENOMIC DNA]</scope>
    <source>
        <strain evidence="7 8">Rf4</strain>
    </source>
</reference>
<dbReference type="Proteomes" id="UP000006695">
    <property type="component" value="Chromosome"/>
</dbReference>
<dbReference type="GO" id="GO:0006310">
    <property type="term" value="P:DNA recombination"/>
    <property type="evidence" value="ECO:0007669"/>
    <property type="project" value="UniProtKB-KW"/>
</dbReference>
<dbReference type="Pfam" id="PF13356">
    <property type="entry name" value="Arm-DNA-bind_3"/>
    <property type="match status" value="1"/>
</dbReference>
<dbReference type="PANTHER" id="PTHR30629:SF2">
    <property type="entry name" value="PROPHAGE INTEGRASE INTS-RELATED"/>
    <property type="match status" value="1"/>
</dbReference>
<accession>A5G635</accession>
<dbReference type="InterPro" id="IPR010998">
    <property type="entry name" value="Integrase_recombinase_N"/>
</dbReference>
<evidence type="ECO:0000256" key="2">
    <source>
        <dbReference type="ARBA" id="ARBA00022908"/>
    </source>
</evidence>
<dbReference type="RefSeq" id="WP_011939920.1">
    <property type="nucleotide sequence ID" value="NC_009483.1"/>
</dbReference>
<dbReference type="Gene3D" id="3.30.160.390">
    <property type="entry name" value="Integrase, DNA-binding domain"/>
    <property type="match status" value="1"/>
</dbReference>
<dbReference type="KEGG" id="gur:Gura_3082"/>
<dbReference type="Pfam" id="PF00589">
    <property type="entry name" value="Phage_integrase"/>
    <property type="match status" value="1"/>
</dbReference>
<keyword evidence="8" id="KW-1185">Reference proteome</keyword>
<evidence type="ECO:0000256" key="1">
    <source>
        <dbReference type="ARBA" id="ARBA00008857"/>
    </source>
</evidence>
<feature type="region of interest" description="Disordered" evidence="5">
    <location>
        <begin position="1"/>
        <end position="21"/>
    </location>
</feature>
<dbReference type="AlphaFoldDB" id="A5G635"/>
<dbReference type="HOGENOM" id="CLU_027562_0_4_7"/>
<dbReference type="InterPro" id="IPR002104">
    <property type="entry name" value="Integrase_catalytic"/>
</dbReference>
<sequence>MTPQNRQRKREQRKPGPFTDRFIKSLKPESEMYQVREGRGFAIRVLPTGVKTWYYIYTFNGKRRQLNLGNYPDKSLEDAHKVYLESAALVKNGVDPMDKPVAADPPPPQVELTVRRLAVDLYLDEWSKIHHSERWHYNNKKALEADVLPAWGDRLAADIRRKDAVEILELVAKRAPGQARNVLKAARGMYTYAVDRELLEYNPFTDIKISRTIPKMQPMSRDRELSEKEIKHLWNAIDEGGGSDGTKRALKLILITGQRPGEVVGMHRQEIEGKWWTIPWQRIKTRKRRQEDHRIYLSPLAMSLIGDGKGFIFSDPSGENSMTENALSHHVRKDIPDTVKKPYYGLPRWTPHDLRRTAATRLSRIGASDEIIDVILNHAKKGVSGIYNRNKYDKEKQQWLTKWSQHLEKLINGKQAATSTSNRGKKRGKKAGDDKKS</sequence>
<dbReference type="PROSITE" id="PS51898">
    <property type="entry name" value="TYR_RECOMBINASE"/>
    <property type="match status" value="1"/>
</dbReference>
<dbReference type="GO" id="GO:0003677">
    <property type="term" value="F:DNA binding"/>
    <property type="evidence" value="ECO:0007669"/>
    <property type="project" value="UniProtKB-KW"/>
</dbReference>
<dbReference type="Pfam" id="PF22022">
    <property type="entry name" value="Phage_int_M"/>
    <property type="match status" value="1"/>
</dbReference>
<dbReference type="InterPro" id="IPR011010">
    <property type="entry name" value="DNA_brk_join_enz"/>
</dbReference>
<evidence type="ECO:0000313" key="8">
    <source>
        <dbReference type="Proteomes" id="UP000006695"/>
    </source>
</evidence>
<dbReference type="SUPFAM" id="SSF56349">
    <property type="entry name" value="DNA breaking-rejoining enzymes"/>
    <property type="match status" value="1"/>
</dbReference>
<feature type="region of interest" description="Disordered" evidence="5">
    <location>
        <begin position="412"/>
        <end position="437"/>
    </location>
</feature>
<comment type="similarity">
    <text evidence="1">Belongs to the 'phage' integrase family.</text>
</comment>
<protein>
    <submittedName>
        <fullName evidence="7">Phage integrase family protein</fullName>
    </submittedName>
</protein>
<dbReference type="InterPro" id="IPR050808">
    <property type="entry name" value="Phage_Integrase"/>
</dbReference>
<evidence type="ECO:0000313" key="7">
    <source>
        <dbReference type="EMBL" id="ABQ27253.1"/>
    </source>
</evidence>
<dbReference type="Gene3D" id="1.10.150.130">
    <property type="match status" value="1"/>
</dbReference>
<feature type="domain" description="Tyr recombinase" evidence="6">
    <location>
        <begin position="220"/>
        <end position="400"/>
    </location>
</feature>
<dbReference type="STRING" id="351605.Gura_3082"/>
<dbReference type="Gene3D" id="1.10.443.10">
    <property type="entry name" value="Intergrase catalytic core"/>
    <property type="match status" value="1"/>
</dbReference>
<keyword evidence="3" id="KW-0238">DNA-binding</keyword>
<dbReference type="InterPro" id="IPR013762">
    <property type="entry name" value="Integrase-like_cat_sf"/>
</dbReference>
<feature type="compositionally biased region" description="Basic residues" evidence="5">
    <location>
        <begin position="1"/>
        <end position="12"/>
    </location>
</feature>
<dbReference type="CDD" id="cd00801">
    <property type="entry name" value="INT_P4_C"/>
    <property type="match status" value="1"/>
</dbReference>
<name>A5G635_GEOUR</name>
<dbReference type="PANTHER" id="PTHR30629">
    <property type="entry name" value="PROPHAGE INTEGRASE"/>
    <property type="match status" value="1"/>
</dbReference>